<dbReference type="InterPro" id="IPR000033">
    <property type="entry name" value="LDLR_classB_rpt"/>
</dbReference>
<comment type="caution">
    <text evidence="3">The sequence shown here is derived from an EMBL/GenBank/DDBJ whole genome shotgun (WGS) entry which is preliminary data.</text>
</comment>
<dbReference type="InterPro" id="IPR011042">
    <property type="entry name" value="6-blade_b-propeller_TolB-like"/>
</dbReference>
<feature type="repeat" description="LDL-receptor class B" evidence="2">
    <location>
        <begin position="208"/>
        <end position="250"/>
    </location>
</feature>
<dbReference type="InterPro" id="IPR050778">
    <property type="entry name" value="Cueball_EGF_LRP_Nidogen"/>
</dbReference>
<evidence type="ECO:0000256" key="2">
    <source>
        <dbReference type="PROSITE-ProRule" id="PRU00461"/>
    </source>
</evidence>
<evidence type="ECO:0000313" key="4">
    <source>
        <dbReference type="Proteomes" id="UP001195483"/>
    </source>
</evidence>
<keyword evidence="4" id="KW-1185">Reference proteome</keyword>
<dbReference type="Proteomes" id="UP001195483">
    <property type="component" value="Unassembled WGS sequence"/>
</dbReference>
<proteinExistence type="predicted"/>
<reference evidence="3" key="1">
    <citation type="journal article" date="2021" name="Genome Biol. Evol.">
        <title>A High-Quality Reference Genome for a Parasitic Bivalve with Doubly Uniparental Inheritance (Bivalvia: Unionida).</title>
        <authorList>
            <person name="Smith C.H."/>
        </authorList>
    </citation>
    <scope>NUCLEOTIDE SEQUENCE</scope>
    <source>
        <strain evidence="3">CHS0354</strain>
    </source>
</reference>
<reference evidence="3" key="3">
    <citation type="submission" date="2023-05" db="EMBL/GenBank/DDBJ databases">
        <authorList>
            <person name="Smith C.H."/>
        </authorList>
    </citation>
    <scope>NUCLEOTIDE SEQUENCE</scope>
    <source>
        <strain evidence="3">CHS0354</strain>
        <tissue evidence="3">Mantle</tissue>
    </source>
</reference>
<name>A0AAE0T7N4_9BIVA</name>
<evidence type="ECO:0008006" key="5">
    <source>
        <dbReference type="Google" id="ProtNLM"/>
    </source>
</evidence>
<dbReference type="AlphaFoldDB" id="A0AAE0T7N4"/>
<evidence type="ECO:0000256" key="1">
    <source>
        <dbReference type="ARBA" id="ARBA00023157"/>
    </source>
</evidence>
<sequence length="402" mass="44985">MCLRALEIRYGPNVHQLILRDPIKDDFMLVSDFSHNAIYQISLTDQSVQGIKAQDRKVLTGVAYSPVNDLVIWGTEASELYIMHLNGTGKKMLPIFLSEGNRYYPKRFAVDYSTGNIYYTATGDSNLKTRTESHVGVLSLNGKYRVLFTGLDYPYGLAVYPSKGQLFYTNCRSNPHLGQASMDGSQSSVLLNISSDWPTELTVDYKTDYLYWINYLEDSINYFKLDGTNHSTLTKYPNSNPLGIAFYQDYLFLSTKSYFHMIKLKISNPNETTEFAEHAELGIISVINIYSSAVQNKNALCSADNGNCSTFCFPIPGGRVCGCENGVELKEGSSTDCSNVITCPMEFIHGRVVSPCTGKIGQRCDYECTESGYKKNEVIPSITCTASGMWSRHTHCLCQRIP</sequence>
<dbReference type="Gene3D" id="2.120.10.30">
    <property type="entry name" value="TolB, C-terminal domain"/>
    <property type="match status" value="1"/>
</dbReference>
<dbReference type="CDD" id="cd00033">
    <property type="entry name" value="CCP"/>
    <property type="match status" value="1"/>
</dbReference>
<protein>
    <recommendedName>
        <fullName evidence="5">EGF-like domain-containing protein</fullName>
    </recommendedName>
</protein>
<gene>
    <name evidence="3" type="ORF">CHS0354_003969</name>
</gene>
<dbReference type="PANTHER" id="PTHR46513">
    <property type="entry name" value="VITELLOGENIN RECEPTOR-LIKE PROTEIN-RELATED-RELATED"/>
    <property type="match status" value="1"/>
</dbReference>
<dbReference type="PROSITE" id="PS51120">
    <property type="entry name" value="LDLRB"/>
    <property type="match status" value="1"/>
</dbReference>
<dbReference type="InterPro" id="IPR000436">
    <property type="entry name" value="Sushi_SCR_CCP_dom"/>
</dbReference>
<keyword evidence="1" id="KW-1015">Disulfide bond</keyword>
<accession>A0AAE0T7N4</accession>
<reference evidence="3" key="2">
    <citation type="journal article" date="2021" name="Genome Biol. Evol.">
        <title>Developing a high-quality reference genome for a parasitic bivalve with doubly uniparental inheritance (Bivalvia: Unionida).</title>
        <authorList>
            <person name="Smith C.H."/>
        </authorList>
    </citation>
    <scope>NUCLEOTIDE SEQUENCE</scope>
    <source>
        <strain evidence="3">CHS0354</strain>
        <tissue evidence="3">Mantle</tissue>
    </source>
</reference>
<dbReference type="SMART" id="SM00135">
    <property type="entry name" value="LY"/>
    <property type="match status" value="2"/>
</dbReference>
<dbReference type="EMBL" id="JAEAOA010000308">
    <property type="protein sequence ID" value="KAK3605322.1"/>
    <property type="molecule type" value="Genomic_DNA"/>
</dbReference>
<dbReference type="SUPFAM" id="SSF63825">
    <property type="entry name" value="YWTD domain"/>
    <property type="match status" value="1"/>
</dbReference>
<evidence type="ECO:0000313" key="3">
    <source>
        <dbReference type="EMBL" id="KAK3605322.1"/>
    </source>
</evidence>
<organism evidence="3 4">
    <name type="scientific">Potamilus streckersoni</name>
    <dbReference type="NCBI Taxonomy" id="2493646"/>
    <lineage>
        <taxon>Eukaryota</taxon>
        <taxon>Metazoa</taxon>
        <taxon>Spiralia</taxon>
        <taxon>Lophotrochozoa</taxon>
        <taxon>Mollusca</taxon>
        <taxon>Bivalvia</taxon>
        <taxon>Autobranchia</taxon>
        <taxon>Heteroconchia</taxon>
        <taxon>Palaeoheterodonta</taxon>
        <taxon>Unionida</taxon>
        <taxon>Unionoidea</taxon>
        <taxon>Unionidae</taxon>
        <taxon>Ambleminae</taxon>
        <taxon>Lampsilini</taxon>
        <taxon>Potamilus</taxon>
    </lineage>
</organism>